<dbReference type="AlphaFoldDB" id="A0A6C0BHI6"/>
<dbReference type="Gene3D" id="3.40.50.150">
    <property type="entry name" value="Vaccinia Virus protein VP39"/>
    <property type="match status" value="1"/>
</dbReference>
<name>A0A6C0BHI6_9ZZZZ</name>
<dbReference type="SUPFAM" id="SSF53335">
    <property type="entry name" value="S-adenosyl-L-methionine-dependent methyltransferases"/>
    <property type="match status" value="1"/>
</dbReference>
<evidence type="ECO:0000313" key="1">
    <source>
        <dbReference type="EMBL" id="QHS91807.1"/>
    </source>
</evidence>
<protein>
    <recommendedName>
        <fullName evidence="2">Methyltransferase</fullName>
    </recommendedName>
</protein>
<sequence>MPIIQSMKIDTTNTKTKLCELGAFLLNDKSPYAIDGHRHAYTGIYTLFFARFAENPVVIAELGINNCSSMAMWYNYFKHPDTKIFGFDLIMNHINHLNSLEGENIKGLFMDVTKDDSIVNGLAQIGNKIDILLDDSSHIFEDQIRIIKKGLSFVKSGGLIIIEDIYRDRNEADYEEALKDVLFRFSFATFILPTHINEFCGSSNNSKLLVLIKK</sequence>
<accession>A0A6C0BHI6</accession>
<dbReference type="InterPro" id="IPR029063">
    <property type="entry name" value="SAM-dependent_MTases_sf"/>
</dbReference>
<evidence type="ECO:0008006" key="2">
    <source>
        <dbReference type="Google" id="ProtNLM"/>
    </source>
</evidence>
<proteinExistence type="predicted"/>
<dbReference type="EMBL" id="MN739164">
    <property type="protein sequence ID" value="QHS91807.1"/>
    <property type="molecule type" value="Genomic_DNA"/>
</dbReference>
<reference evidence="1" key="1">
    <citation type="journal article" date="2020" name="Nature">
        <title>Giant virus diversity and host interactions through global metagenomics.</title>
        <authorList>
            <person name="Schulz F."/>
            <person name="Roux S."/>
            <person name="Paez-Espino D."/>
            <person name="Jungbluth S."/>
            <person name="Walsh D.A."/>
            <person name="Denef V.J."/>
            <person name="McMahon K.D."/>
            <person name="Konstantinidis K.T."/>
            <person name="Eloe-Fadrosh E.A."/>
            <person name="Kyrpides N.C."/>
            <person name="Woyke T."/>
        </authorList>
    </citation>
    <scope>NUCLEOTIDE SEQUENCE</scope>
    <source>
        <strain evidence="1">GVMAG-M-3300013006-15</strain>
    </source>
</reference>
<organism evidence="1">
    <name type="scientific">viral metagenome</name>
    <dbReference type="NCBI Taxonomy" id="1070528"/>
    <lineage>
        <taxon>unclassified sequences</taxon>
        <taxon>metagenomes</taxon>
        <taxon>organismal metagenomes</taxon>
    </lineage>
</organism>